<sequence length="871" mass="90041">MNRAQRRQQATERRQQTAQSLGTDPGEVRVQQRRNRNTVALSGEGEQDVRQAQTADSEYIRPDDLNVEDSGPGIEVGVAETARQDIASRVKQDVAGQSRFARPGDVAVEVTEAGVEKVDVDQAAIRSRRRAFEQRQARREAASELSDELGRDVDPSDIEISDGQATLADDAAQEVIDQQRSDLRSDAAEEFDVDPSQVEISKQDGELVAQADVERQFEQQFKGDPARGIPGVNVAREAARRQVADELGVEAEDVELSRQDGQVIAEADVPRDTLPSDSTSVGAGLGGNVDTTSFNLPSRSGSGTASTDTSTSPGALATVTGTAASTLANNPVGNAIGRGADALFGTDSPDSGVLGGVADRLDTEAEDINNTFADQIRESDPSRTQAVAPGVGGLSAAANSEFIRGSAATATELANPAAAGRDLINLGSAGAQVADFVADEGPEGAQVVLDAAEAGARAAPGAVVDVAQAARDNPQEAAEVGTAVVATGVAGGAGFRGVRGAASGARQLTRRLDADLAEFRRANRAQGQIGSQRSRDTVDFSDAQSGRDFEADLRQEDLTQRQEILRDQATREQRVTEDLVDNPRSADPIGTGGRGPTIDPDRPPRAGPSRPTTRTQSVGQNVPREMAGLQRANNVPTADLRTTVDVTPTATSTSGAARGAAAATGASGSRAPSQLVDADGSVIEPASGLDITTPRPATETGTTTATTTLADQVTGTQAATTTGTATASADAFLNQGLGTATGTRSSAVPSGVGLGTRPGVRTGLRPGQRVGTRTGTGPRQTPRSAAPSASRASSASTAGSTATTASERIARALPGGVGSRGRGRRGLPEFSADGESEEGEVPENFIESTFDNPIASVTEVERELEEFFERG</sequence>
<feature type="compositionally biased region" description="Low complexity" evidence="1">
    <location>
        <begin position="765"/>
        <end position="806"/>
    </location>
</feature>
<dbReference type="AlphaFoldDB" id="A0A7D4BNX7"/>
<feature type="compositionally biased region" description="Low complexity" evidence="1">
    <location>
        <begin position="647"/>
        <end position="671"/>
    </location>
</feature>
<feature type="region of interest" description="Disordered" evidence="1">
    <location>
        <begin position="741"/>
        <end position="852"/>
    </location>
</feature>
<dbReference type="KEGG" id="hsai:HPS36_02110"/>
<organism evidence="2 3">
    <name type="scientific">Halorubrum salinarum</name>
    <dbReference type="NCBI Taxonomy" id="2739057"/>
    <lineage>
        <taxon>Archaea</taxon>
        <taxon>Methanobacteriati</taxon>
        <taxon>Methanobacteriota</taxon>
        <taxon>Stenosarchaea group</taxon>
        <taxon>Halobacteria</taxon>
        <taxon>Halobacteriales</taxon>
        <taxon>Haloferacaceae</taxon>
        <taxon>Halorubrum</taxon>
    </lineage>
</organism>
<dbReference type="Proteomes" id="UP000505020">
    <property type="component" value="Chromosome"/>
</dbReference>
<feature type="region of interest" description="Disordered" evidence="1">
    <location>
        <begin position="176"/>
        <end position="195"/>
    </location>
</feature>
<feature type="compositionally biased region" description="Polar residues" evidence="1">
    <location>
        <begin position="610"/>
        <end position="620"/>
    </location>
</feature>
<feature type="compositionally biased region" description="Basic and acidic residues" evidence="1">
    <location>
        <begin position="133"/>
        <end position="154"/>
    </location>
</feature>
<feature type="region of interest" description="Disordered" evidence="1">
    <location>
        <begin position="647"/>
        <end position="674"/>
    </location>
</feature>
<evidence type="ECO:0000256" key="1">
    <source>
        <dbReference type="SAM" id="MobiDB-lite"/>
    </source>
</evidence>
<dbReference type="GeneID" id="55593758"/>
<protein>
    <submittedName>
        <fullName evidence="2">Uncharacterized protein</fullName>
    </submittedName>
</protein>
<feature type="compositionally biased region" description="Low complexity" evidence="1">
    <location>
        <begin position="692"/>
        <end position="704"/>
    </location>
</feature>
<proteinExistence type="predicted"/>
<dbReference type="EMBL" id="CP053941">
    <property type="protein sequence ID" value="QKG91697.1"/>
    <property type="molecule type" value="Genomic_DNA"/>
</dbReference>
<name>A0A7D4BNX7_9EURY</name>
<feature type="compositionally biased region" description="Acidic residues" evidence="1">
    <location>
        <begin position="832"/>
        <end position="841"/>
    </location>
</feature>
<dbReference type="RefSeq" id="WP_173228335.1">
    <property type="nucleotide sequence ID" value="NZ_CP053941.1"/>
</dbReference>
<feature type="region of interest" description="Disordered" evidence="1">
    <location>
        <begin position="1"/>
        <end position="56"/>
    </location>
</feature>
<feature type="region of interest" description="Disordered" evidence="1">
    <location>
        <begin position="133"/>
        <end position="156"/>
    </location>
</feature>
<evidence type="ECO:0000313" key="2">
    <source>
        <dbReference type="EMBL" id="QKG91697.1"/>
    </source>
</evidence>
<feature type="region of interest" description="Disordered" evidence="1">
    <location>
        <begin position="252"/>
        <end position="316"/>
    </location>
</feature>
<feature type="compositionally biased region" description="Basic and acidic residues" evidence="1">
    <location>
        <begin position="177"/>
        <end position="187"/>
    </location>
</feature>
<gene>
    <name evidence="2" type="ORF">HPS36_02110</name>
</gene>
<feature type="region of interest" description="Disordered" evidence="1">
    <location>
        <begin position="685"/>
        <end position="704"/>
    </location>
</feature>
<reference evidence="2 3" key="1">
    <citation type="submission" date="2020-05" db="EMBL/GenBank/DDBJ databases">
        <title>Halorubrum RHB-C sp.nov., an extremely halophilic archaeon isolated from solar salt farm.</title>
        <authorList>
            <person name="Ho H."/>
            <person name="Danganan R.E."/>
            <person name="Dedeles G.R."/>
            <person name="Kim S.-G."/>
        </authorList>
    </citation>
    <scope>NUCLEOTIDE SEQUENCE [LARGE SCALE GENOMIC DNA]</scope>
    <source>
        <strain evidence="2 3">RHB-C</strain>
    </source>
</reference>
<accession>A0A7D4BNX7</accession>
<feature type="compositionally biased region" description="Basic and acidic residues" evidence="1">
    <location>
        <begin position="545"/>
        <end position="577"/>
    </location>
</feature>
<evidence type="ECO:0000313" key="3">
    <source>
        <dbReference type="Proteomes" id="UP000505020"/>
    </source>
</evidence>
<feature type="compositionally biased region" description="Low complexity" evidence="1">
    <location>
        <begin position="298"/>
        <end position="314"/>
    </location>
</feature>
<feature type="region of interest" description="Disordered" evidence="1">
    <location>
        <begin position="524"/>
        <end position="631"/>
    </location>
</feature>
<keyword evidence="3" id="KW-1185">Reference proteome</keyword>